<name>A0A366XWE4_9BACI</name>
<dbReference type="RefSeq" id="WP_113806165.1">
    <property type="nucleotide sequence ID" value="NZ_QOCW01000010.1"/>
</dbReference>
<keyword evidence="3" id="KW-1185">Reference proteome</keyword>
<evidence type="ECO:0000313" key="3">
    <source>
        <dbReference type="Proteomes" id="UP000253314"/>
    </source>
</evidence>
<proteinExistence type="predicted"/>
<keyword evidence="1" id="KW-1133">Transmembrane helix</keyword>
<dbReference type="Proteomes" id="UP000253314">
    <property type="component" value="Unassembled WGS sequence"/>
</dbReference>
<reference evidence="2 3" key="1">
    <citation type="submission" date="2018-07" db="EMBL/GenBank/DDBJ databases">
        <title>Lottiidibacillus patelloidae gen. nov., sp. nov., isolated from the intestinal tract of a marine limpet and the reclassification of B. taeanensis BH030017T, B. algicola KMM 3737T and B. hwajinpoensis SW-72T as genus Lottiidibacillus.</title>
        <authorList>
            <person name="Liu R."/>
            <person name="Huang Z."/>
        </authorList>
    </citation>
    <scope>NUCLEOTIDE SEQUENCE [LARGE SCALE GENOMIC DNA]</scope>
    <source>
        <strain evidence="2 3">BH030017</strain>
    </source>
</reference>
<keyword evidence="1" id="KW-0472">Membrane</keyword>
<dbReference type="AlphaFoldDB" id="A0A366XWE4"/>
<sequence>MAKMQAIRFNDFMDGNYKQKESVYVKKNFDVKACTVYINPLLFLDPAICLIGGGILALATYEKYLERTGNIDIVIKIQKVTRVILPAIVWGYLIYALITLPIMGWIV</sequence>
<gene>
    <name evidence="2" type="ORF">DS031_11160</name>
</gene>
<protein>
    <submittedName>
        <fullName evidence="2">Uncharacterized protein</fullName>
    </submittedName>
</protein>
<evidence type="ECO:0000256" key="1">
    <source>
        <dbReference type="SAM" id="Phobius"/>
    </source>
</evidence>
<accession>A0A366XWE4</accession>
<dbReference type="EMBL" id="QOCW01000010">
    <property type="protein sequence ID" value="RBW69475.1"/>
    <property type="molecule type" value="Genomic_DNA"/>
</dbReference>
<evidence type="ECO:0000313" key="2">
    <source>
        <dbReference type="EMBL" id="RBW69475.1"/>
    </source>
</evidence>
<comment type="caution">
    <text evidence="2">The sequence shown here is derived from an EMBL/GenBank/DDBJ whole genome shotgun (WGS) entry which is preliminary data.</text>
</comment>
<organism evidence="2 3">
    <name type="scientific">Bacillus taeanensis</name>
    <dbReference type="NCBI Taxonomy" id="273032"/>
    <lineage>
        <taxon>Bacteria</taxon>
        <taxon>Bacillati</taxon>
        <taxon>Bacillota</taxon>
        <taxon>Bacilli</taxon>
        <taxon>Bacillales</taxon>
        <taxon>Bacillaceae</taxon>
        <taxon>Bacillus</taxon>
    </lineage>
</organism>
<keyword evidence="1" id="KW-0812">Transmembrane</keyword>
<feature type="transmembrane region" description="Helical" evidence="1">
    <location>
        <begin position="83"/>
        <end position="106"/>
    </location>
</feature>
<feature type="transmembrane region" description="Helical" evidence="1">
    <location>
        <begin position="41"/>
        <end position="62"/>
    </location>
</feature>